<name>A0A159ZBF9_9RHOB</name>
<sequence length="41" mass="4551">MNLGWLLPHRFRHPVPRSRGDEPRLIDNSAGITGCSPLARG</sequence>
<accession>A0A159ZBF9</accession>
<protein>
    <submittedName>
        <fullName evidence="1">Uncharacterized protein</fullName>
    </submittedName>
</protein>
<evidence type="ECO:0000313" key="2">
    <source>
        <dbReference type="Proteomes" id="UP000076128"/>
    </source>
</evidence>
<geneLocation type="plasmid" evidence="2">
    <name>cai42_Plasmidc</name>
</geneLocation>
<proteinExistence type="predicted"/>
<reference evidence="1 2" key="1">
    <citation type="submission" date="2015-09" db="EMBL/GenBank/DDBJ databases">
        <title>Complete genome sequence of Defluviimonas alba cai42t isolated from an oilfield in Xinjiang.</title>
        <authorList>
            <person name="Geng S."/>
            <person name="Pan X."/>
            <person name="Wu X."/>
        </authorList>
    </citation>
    <scope>NUCLEOTIDE SEQUENCE [LARGE SCALE GENOMIC DNA]</scope>
    <source>
        <strain evidence="2">cai42</strain>
        <plasmid evidence="2">cai42_Plasmidc</plasmid>
    </source>
</reference>
<dbReference type="EMBL" id="CP012664">
    <property type="protein sequence ID" value="AMY72204.1"/>
    <property type="molecule type" value="Genomic_DNA"/>
</dbReference>
<dbReference type="Proteomes" id="UP000076128">
    <property type="component" value="Plasmid pcai42C"/>
</dbReference>
<evidence type="ECO:0000313" key="1">
    <source>
        <dbReference type="EMBL" id="AMY72204.1"/>
    </source>
</evidence>
<organism evidence="1 2">
    <name type="scientific">Frigidibacter mobilis</name>
    <dbReference type="NCBI Taxonomy" id="1335048"/>
    <lineage>
        <taxon>Bacteria</taxon>
        <taxon>Pseudomonadati</taxon>
        <taxon>Pseudomonadota</taxon>
        <taxon>Alphaproteobacteria</taxon>
        <taxon>Rhodobacterales</taxon>
        <taxon>Paracoccaceae</taxon>
        <taxon>Frigidibacter</taxon>
    </lineage>
</organism>
<dbReference type="KEGG" id="daa:AKL17_3p0048"/>
<dbReference type="AlphaFoldDB" id="A0A159ZBF9"/>
<keyword evidence="2" id="KW-1185">Reference proteome</keyword>
<keyword evidence="1" id="KW-0614">Plasmid</keyword>
<gene>
    <name evidence="1" type="ORF">AKL17_3p0048</name>
</gene>